<dbReference type="PANTHER" id="PTHR30349:SF93">
    <property type="entry name" value="FELS-2 PROPHAGE PROTEIN"/>
    <property type="match status" value="1"/>
</dbReference>
<dbReference type="PROSITE" id="PS51898">
    <property type="entry name" value="TYR_RECOMBINASE"/>
    <property type="match status" value="1"/>
</dbReference>
<evidence type="ECO:0000256" key="4">
    <source>
        <dbReference type="PROSITE-ProRule" id="PRU01248"/>
    </source>
</evidence>
<comment type="caution">
    <text evidence="7">The sequence shown here is derived from an EMBL/GenBank/DDBJ whole genome shotgun (WGS) entry which is preliminary data.</text>
</comment>
<dbReference type="InterPro" id="IPR013762">
    <property type="entry name" value="Integrase-like_cat_sf"/>
</dbReference>
<evidence type="ECO:0000313" key="8">
    <source>
        <dbReference type="Proteomes" id="UP001211689"/>
    </source>
</evidence>
<evidence type="ECO:0000259" key="6">
    <source>
        <dbReference type="PROSITE" id="PS51900"/>
    </source>
</evidence>
<evidence type="ECO:0000313" key="7">
    <source>
        <dbReference type="EMBL" id="MDA8484587.1"/>
    </source>
</evidence>
<proteinExistence type="predicted"/>
<dbReference type="Gene3D" id="1.10.443.10">
    <property type="entry name" value="Intergrase catalytic core"/>
    <property type="match status" value="1"/>
</dbReference>
<gene>
    <name evidence="7" type="ORF">NNO07_16060</name>
</gene>
<keyword evidence="2 4" id="KW-0238">DNA-binding</keyword>
<accession>A0ABT4Y6U2</accession>
<dbReference type="Proteomes" id="UP001211689">
    <property type="component" value="Unassembled WGS sequence"/>
</dbReference>
<keyword evidence="8" id="KW-1185">Reference proteome</keyword>
<name>A0ABT4Y6U2_METRE</name>
<dbReference type="PROSITE" id="PS51900">
    <property type="entry name" value="CB"/>
    <property type="match status" value="1"/>
</dbReference>
<dbReference type="InterPro" id="IPR010998">
    <property type="entry name" value="Integrase_recombinase_N"/>
</dbReference>
<evidence type="ECO:0000256" key="3">
    <source>
        <dbReference type="ARBA" id="ARBA00023172"/>
    </source>
</evidence>
<evidence type="ECO:0000259" key="5">
    <source>
        <dbReference type="PROSITE" id="PS51898"/>
    </source>
</evidence>
<dbReference type="PANTHER" id="PTHR30349">
    <property type="entry name" value="PHAGE INTEGRASE-RELATED"/>
    <property type="match status" value="1"/>
</dbReference>
<feature type="domain" description="Tyr recombinase" evidence="5">
    <location>
        <begin position="159"/>
        <end position="321"/>
    </location>
</feature>
<dbReference type="EMBL" id="JANEWF010000018">
    <property type="protein sequence ID" value="MDA8484587.1"/>
    <property type="molecule type" value="Genomic_DNA"/>
</dbReference>
<reference evidence="7 8" key="1">
    <citation type="submission" date="2022-07" db="EMBL/GenBank/DDBJ databases">
        <title>Genome Analysis of Selected Gammaproteobacteria from Nigerian Food snails.</title>
        <authorList>
            <person name="Okafor A.C."/>
        </authorList>
    </citation>
    <scope>NUCLEOTIDE SEQUENCE [LARGE SCALE GENOMIC DNA]</scope>
    <source>
        <strain evidence="7 8">Awg 2</strain>
    </source>
</reference>
<sequence>MSIEQLQDGRWFVDVEPIKGKRFRKRFKTKAEAVRFESLVRQRLVQDVEWNPKPKDKRRLTELVDKWFDLHGHTLSDGVRRKEILSALAKELRDPLGRELTGNQVNELRREQMEKGVAGKTLNNRLGYLKAVFNELYQLGEIDYRNPLERVRPIKLQERALSFLSLEDIAVLLEALDARDSSPHPPMIARVCLATGARWGEVEGLDPNLVRNGSVTFANTKSKRTRTIPISAELEKELKTHLARHGRFTHCMETFRRVLRATNLHVPQGQASHILRHTFASHFIMNGGNILTLQKILGHTSLTMTMRYAHLSPDHLQDALRLNPLVSTCSGSKLSAEGVASSLSRPEALP</sequence>
<dbReference type="Pfam" id="PF00589">
    <property type="entry name" value="Phage_integrase"/>
    <property type="match status" value="1"/>
</dbReference>
<dbReference type="InterPro" id="IPR057084">
    <property type="entry name" value="Int_N"/>
</dbReference>
<dbReference type="SUPFAM" id="SSF56349">
    <property type="entry name" value="DNA breaking-rejoining enzymes"/>
    <property type="match status" value="1"/>
</dbReference>
<dbReference type="InterPro" id="IPR044068">
    <property type="entry name" value="CB"/>
</dbReference>
<dbReference type="InterPro" id="IPR011010">
    <property type="entry name" value="DNA_brk_join_enz"/>
</dbReference>
<keyword evidence="1" id="KW-0229">DNA integration</keyword>
<evidence type="ECO:0000256" key="2">
    <source>
        <dbReference type="ARBA" id="ARBA00023125"/>
    </source>
</evidence>
<organism evidence="7 8">
    <name type="scientific">Metapseudomonas resinovorans</name>
    <name type="common">Pseudomonas resinovorans</name>
    <dbReference type="NCBI Taxonomy" id="53412"/>
    <lineage>
        <taxon>Bacteria</taxon>
        <taxon>Pseudomonadati</taxon>
        <taxon>Pseudomonadota</taxon>
        <taxon>Gammaproteobacteria</taxon>
        <taxon>Pseudomonadales</taxon>
        <taxon>Pseudomonadaceae</taxon>
        <taxon>Metapseudomonas</taxon>
    </lineage>
</organism>
<evidence type="ECO:0000256" key="1">
    <source>
        <dbReference type="ARBA" id="ARBA00022908"/>
    </source>
</evidence>
<dbReference type="Gene3D" id="1.10.150.130">
    <property type="match status" value="1"/>
</dbReference>
<dbReference type="RefSeq" id="WP_271471288.1">
    <property type="nucleotide sequence ID" value="NZ_JANEWF010000018.1"/>
</dbReference>
<dbReference type="InterPro" id="IPR050090">
    <property type="entry name" value="Tyrosine_recombinase_XerCD"/>
</dbReference>
<keyword evidence="3" id="KW-0233">DNA recombination</keyword>
<protein>
    <submittedName>
        <fullName evidence="7">Tyrosine-type recombinase/integrase</fullName>
    </submittedName>
</protein>
<dbReference type="CDD" id="cd00796">
    <property type="entry name" value="INT_Rci_Hp1_C"/>
    <property type="match status" value="1"/>
</dbReference>
<dbReference type="InterPro" id="IPR002104">
    <property type="entry name" value="Integrase_catalytic"/>
</dbReference>
<dbReference type="Pfam" id="PF24624">
    <property type="entry name" value="Int_N"/>
    <property type="match status" value="1"/>
</dbReference>
<feature type="domain" description="Core-binding (CB)" evidence="6">
    <location>
        <begin position="58"/>
        <end position="137"/>
    </location>
</feature>